<evidence type="ECO:0000313" key="10">
    <source>
        <dbReference type="EMBL" id="KAA8911253.1"/>
    </source>
</evidence>
<reference evidence="10" key="1">
    <citation type="journal article" date="2019" name="G3 (Bethesda)">
        <title>Genome Assemblies of Two Rare Opportunistic Yeast Pathogens: Diutina rugosa (syn. Candida rugosa) and Trichomonascus ciferrii (syn. Candida ciferrii).</title>
        <authorList>
            <person name="Mixao V."/>
            <person name="Saus E."/>
            <person name="Hansen A.P."/>
            <person name="Lass-Florl C."/>
            <person name="Gabaldon T."/>
        </authorList>
    </citation>
    <scope>NUCLEOTIDE SEQUENCE</scope>
    <source>
        <strain evidence="10">CBS 4856</strain>
    </source>
</reference>
<dbReference type="Proteomes" id="UP000761534">
    <property type="component" value="Unassembled WGS sequence"/>
</dbReference>
<evidence type="ECO:0000256" key="8">
    <source>
        <dbReference type="SAM" id="SignalP"/>
    </source>
</evidence>
<evidence type="ECO:0000256" key="2">
    <source>
        <dbReference type="ARBA" id="ARBA00022692"/>
    </source>
</evidence>
<dbReference type="OrthoDB" id="432292at2759"/>
<dbReference type="InterPro" id="IPR008814">
    <property type="entry name" value="Swp1"/>
</dbReference>
<protein>
    <recommendedName>
        <fullName evidence="9">Ribophorin II C-terminal domain-containing protein</fullName>
    </recommendedName>
</protein>
<keyword evidence="11" id="KW-1185">Reference proteome</keyword>
<evidence type="ECO:0000259" key="9">
    <source>
        <dbReference type="Pfam" id="PF25147"/>
    </source>
</evidence>
<dbReference type="GO" id="GO:0008250">
    <property type="term" value="C:oligosaccharyltransferase complex"/>
    <property type="evidence" value="ECO:0007669"/>
    <property type="project" value="InterPro"/>
</dbReference>
<evidence type="ECO:0000313" key="11">
    <source>
        <dbReference type="Proteomes" id="UP000761534"/>
    </source>
</evidence>
<dbReference type="Pfam" id="PF25147">
    <property type="entry name" value="Ribophorin_II_C"/>
    <property type="match status" value="1"/>
</dbReference>
<dbReference type="GO" id="GO:0006487">
    <property type="term" value="P:protein N-linked glycosylation"/>
    <property type="evidence" value="ECO:0007669"/>
    <property type="project" value="TreeGrafter"/>
</dbReference>
<proteinExistence type="predicted"/>
<evidence type="ECO:0000256" key="1">
    <source>
        <dbReference type="ARBA" id="ARBA00004477"/>
    </source>
</evidence>
<keyword evidence="5 7" id="KW-1133">Transmembrane helix</keyword>
<sequence>MKWTQVGVAALCGFCGLAQADWNVKNGQLSIVARGTTVETKDFDDVDNVYLPAQSTIDLSFETHDGKKGFRAHQTVAVLSDESTGLQYSFPAGNVKPNGKAKIAIAQKNVPIALQAAKELTLSLVVGSFDDNKPFRTELTKRVIVEQTGTHIKPNRLAAKDEIYHLFRQDPSRVPAPIALFFAGGAIALLVLILGFWSTTGNLNALSIALQGSPSGHIGLLLSLFAYEVSFFRYFRGTSIFDTLATFAIITPFALFSGSRALSEVKKRRDEGRF</sequence>
<evidence type="ECO:0000256" key="5">
    <source>
        <dbReference type="ARBA" id="ARBA00022989"/>
    </source>
</evidence>
<evidence type="ECO:0000256" key="4">
    <source>
        <dbReference type="ARBA" id="ARBA00022824"/>
    </source>
</evidence>
<keyword evidence="3 8" id="KW-0732">Signal</keyword>
<keyword evidence="6 7" id="KW-0472">Membrane</keyword>
<keyword evidence="2 7" id="KW-0812">Transmembrane</keyword>
<keyword evidence="4" id="KW-0256">Endoplasmic reticulum</keyword>
<feature type="transmembrane region" description="Helical" evidence="7">
    <location>
        <begin position="178"/>
        <end position="197"/>
    </location>
</feature>
<dbReference type="PANTHER" id="PTHR12640">
    <property type="entry name" value="RIBOPHORIN II"/>
    <property type="match status" value="1"/>
</dbReference>
<gene>
    <name evidence="10" type="ORF">TRICI_003863</name>
</gene>
<comment type="subcellular location">
    <subcellularLocation>
        <location evidence="1">Endoplasmic reticulum membrane</location>
        <topology evidence="1">Multi-pass membrane protein</topology>
    </subcellularLocation>
</comment>
<dbReference type="EMBL" id="SWFS01000290">
    <property type="protein sequence ID" value="KAA8911253.1"/>
    <property type="molecule type" value="Genomic_DNA"/>
</dbReference>
<feature type="signal peptide" evidence="8">
    <location>
        <begin position="1"/>
        <end position="20"/>
    </location>
</feature>
<dbReference type="PANTHER" id="PTHR12640:SF0">
    <property type="entry name" value="DOLICHYL-DIPHOSPHOOLIGOSACCHARIDE--PROTEIN GLYCOSYLTRANSFERASE SUBUNIT 2"/>
    <property type="match status" value="1"/>
</dbReference>
<comment type="caution">
    <text evidence="10">The sequence shown here is derived from an EMBL/GenBank/DDBJ whole genome shotgun (WGS) entry which is preliminary data.</text>
</comment>
<organism evidence="10 11">
    <name type="scientific">Trichomonascus ciferrii</name>
    <dbReference type="NCBI Taxonomy" id="44093"/>
    <lineage>
        <taxon>Eukaryota</taxon>
        <taxon>Fungi</taxon>
        <taxon>Dikarya</taxon>
        <taxon>Ascomycota</taxon>
        <taxon>Saccharomycotina</taxon>
        <taxon>Dipodascomycetes</taxon>
        <taxon>Dipodascales</taxon>
        <taxon>Trichomonascaceae</taxon>
        <taxon>Trichomonascus</taxon>
        <taxon>Trichomonascus ciferrii complex</taxon>
    </lineage>
</organism>
<dbReference type="VEuPathDB" id="FungiDB:TRICI_003863"/>
<name>A0A642V7R0_9ASCO</name>
<feature type="domain" description="Ribophorin II C-terminal" evidence="9">
    <location>
        <begin position="167"/>
        <end position="269"/>
    </location>
</feature>
<evidence type="ECO:0000256" key="7">
    <source>
        <dbReference type="SAM" id="Phobius"/>
    </source>
</evidence>
<evidence type="ECO:0000256" key="3">
    <source>
        <dbReference type="ARBA" id="ARBA00022729"/>
    </source>
</evidence>
<feature type="transmembrane region" description="Helical" evidence="7">
    <location>
        <begin position="241"/>
        <end position="263"/>
    </location>
</feature>
<accession>A0A642V7R0</accession>
<dbReference type="AlphaFoldDB" id="A0A642V7R0"/>
<dbReference type="InterPro" id="IPR056790">
    <property type="entry name" value="Ribophorin_II_C"/>
</dbReference>
<dbReference type="UniPathway" id="UPA00378"/>
<feature type="chain" id="PRO_5044211223" description="Ribophorin II C-terminal domain-containing protein" evidence="8">
    <location>
        <begin position="21"/>
        <end position="274"/>
    </location>
</feature>
<evidence type="ECO:0000256" key="6">
    <source>
        <dbReference type="ARBA" id="ARBA00023136"/>
    </source>
</evidence>